<dbReference type="Proteomes" id="UP001069145">
    <property type="component" value="Unassembled WGS sequence"/>
</dbReference>
<dbReference type="GO" id="GO:0033194">
    <property type="term" value="P:response to hydroperoxide"/>
    <property type="evidence" value="ECO:0007669"/>
    <property type="project" value="TreeGrafter"/>
</dbReference>
<dbReference type="GeneID" id="35766931"/>
<dbReference type="NCBIfam" id="NF002543">
    <property type="entry name" value="PRK02101.1-4"/>
    <property type="match status" value="1"/>
</dbReference>
<dbReference type="RefSeq" id="WP_060778785.1">
    <property type="nucleotide sequence ID" value="NZ_CAJHLF010000004.1"/>
</dbReference>
<dbReference type="PANTHER" id="PTHR30283">
    <property type="entry name" value="PEROXIDE STRESS RESPONSE PROTEIN YAAA"/>
    <property type="match status" value="1"/>
</dbReference>
<evidence type="ECO:0000313" key="4">
    <source>
        <dbReference type="Proteomes" id="UP000594771"/>
    </source>
</evidence>
<sequence>MKIIFSPAKEMSQGQPLKEDWQLSPQSQVLVQALKSLSPEEVAKTLKVKNRLLETNLAYIEDFDQAKTYPAISLYHGLAYRQLDLDLQDPSIQNYLDEQVRILSALYGPIPATKAIKPYRLDLSMPLKVEGQSLRKFWQGTFDQAFEPGETILNLASQEFASLLDSDRYDWIDVDFYQIKDGKFKQHSTIAKKGRGALLNYLVNQQVTDLSQVQAFSEAGYRYLAEESDAHHLTFVQELD</sequence>
<evidence type="ECO:0000313" key="3">
    <source>
        <dbReference type="EMBL" id="QPS01940.1"/>
    </source>
</evidence>
<dbReference type="KEGG" id="aun:AWM73_07650"/>
<protein>
    <recommendedName>
        <fullName evidence="1">UPF0246 protein I6G68_02365</fullName>
    </recommendedName>
</protein>
<dbReference type="EMBL" id="CP065662">
    <property type="protein sequence ID" value="QPS01940.1"/>
    <property type="molecule type" value="Genomic_DNA"/>
</dbReference>
<dbReference type="AlphaFoldDB" id="A0A0X8FFW3"/>
<proteinExistence type="inferred from homology"/>
<dbReference type="OrthoDB" id="9777133at2"/>
<gene>
    <name evidence="3" type="primary">yaaA</name>
    <name evidence="3" type="ORF">I6G68_02365</name>
    <name evidence="2" type="ORF">ODY43_02490</name>
</gene>
<dbReference type="Pfam" id="PF03883">
    <property type="entry name" value="H2O2_YaaD"/>
    <property type="match status" value="1"/>
</dbReference>
<dbReference type="GO" id="GO:0005829">
    <property type="term" value="C:cytosol"/>
    <property type="evidence" value="ECO:0007669"/>
    <property type="project" value="TreeGrafter"/>
</dbReference>
<dbReference type="InterPro" id="IPR005583">
    <property type="entry name" value="YaaA"/>
</dbReference>
<evidence type="ECO:0000256" key="1">
    <source>
        <dbReference type="HAMAP-Rule" id="MF_00652"/>
    </source>
</evidence>
<evidence type="ECO:0000313" key="2">
    <source>
        <dbReference type="EMBL" id="MCY3052845.1"/>
    </source>
</evidence>
<dbReference type="EMBL" id="JAOTML010000002">
    <property type="protein sequence ID" value="MCY3052845.1"/>
    <property type="molecule type" value="Genomic_DNA"/>
</dbReference>
<organism evidence="3 4">
    <name type="scientific">Aerococcus urinae</name>
    <dbReference type="NCBI Taxonomy" id="1376"/>
    <lineage>
        <taxon>Bacteria</taxon>
        <taxon>Bacillati</taxon>
        <taxon>Bacillota</taxon>
        <taxon>Bacilli</taxon>
        <taxon>Lactobacillales</taxon>
        <taxon>Aerococcaceae</taxon>
        <taxon>Aerococcus</taxon>
    </lineage>
</organism>
<dbReference type="HAMAP" id="MF_00652">
    <property type="entry name" value="UPF0246"/>
    <property type="match status" value="1"/>
</dbReference>
<dbReference type="PANTHER" id="PTHR30283:SF4">
    <property type="entry name" value="PEROXIDE STRESS RESISTANCE PROTEIN YAAA"/>
    <property type="match status" value="1"/>
</dbReference>
<reference evidence="2" key="2">
    <citation type="submission" date="2022-09" db="EMBL/GenBank/DDBJ databases">
        <title>Aerococcus urinae taxonomy study.</title>
        <authorList>
            <person name="Christensen J."/>
            <person name="Senneby E."/>
        </authorList>
    </citation>
    <scope>NUCLEOTIDE SEQUENCE</scope>
    <source>
        <strain evidence="2">NLD-066-U95</strain>
    </source>
</reference>
<name>A0A0X8FFW3_9LACT</name>
<reference evidence="3 4" key="1">
    <citation type="submission" date="2020-12" db="EMBL/GenBank/DDBJ databases">
        <title>FDA dAtabase for Regulatory Grade micrObial Sequences (FDA-ARGOS): Supporting development and validation of Infectious Disease Dx tests.</title>
        <authorList>
            <person name="Sproer C."/>
            <person name="Gronow S."/>
            <person name="Severitt S."/>
            <person name="Schroder I."/>
            <person name="Tallon L."/>
            <person name="Sadzewicz L."/>
            <person name="Zhao X."/>
            <person name="Boylan J."/>
            <person name="Ott S."/>
            <person name="Bowen H."/>
            <person name="Vavikolanu K."/>
            <person name="Mehta A."/>
            <person name="Aluvathingal J."/>
            <person name="Nadendla S."/>
            <person name="Lowell S."/>
            <person name="Myers T."/>
            <person name="Yan Y."/>
            <person name="Sichtig H."/>
        </authorList>
    </citation>
    <scope>NUCLEOTIDE SEQUENCE [LARGE SCALE GENOMIC DNA]</scope>
    <source>
        <strain evidence="3 4">FDAARGOS_911</strain>
    </source>
</reference>
<keyword evidence="5" id="KW-1185">Reference proteome</keyword>
<accession>A0A0X8FFW3</accession>
<evidence type="ECO:0000313" key="5">
    <source>
        <dbReference type="Proteomes" id="UP001069145"/>
    </source>
</evidence>
<dbReference type="Proteomes" id="UP000594771">
    <property type="component" value="Chromosome"/>
</dbReference>
<comment type="similarity">
    <text evidence="1">Belongs to the UPF0246 family.</text>
</comment>